<keyword evidence="5 11" id="KW-0210">Decarboxylase</keyword>
<name>A0A0G0JQV2_9BACT</name>
<dbReference type="InterPro" id="IPR011060">
    <property type="entry name" value="RibuloseP-bd_barrel"/>
</dbReference>
<comment type="function">
    <text evidence="1">Catalyzes the decarboxylation of orotidine 5'-monophosphate (OMP) to uridine 5'-monophosphate (UMP).</text>
</comment>
<dbReference type="InterPro" id="IPR001754">
    <property type="entry name" value="OMPdeCOase_dom"/>
</dbReference>
<feature type="active site" description="For OMPdecase activity" evidence="9">
    <location>
        <position position="78"/>
    </location>
</feature>
<evidence type="ECO:0000256" key="4">
    <source>
        <dbReference type="ARBA" id="ARBA00021923"/>
    </source>
</evidence>
<comment type="similarity">
    <text evidence="11">Belongs to the OMP decarboxylase family.</text>
</comment>
<gene>
    <name evidence="13" type="ORF">US91_C0016G0005</name>
</gene>
<feature type="binding site" evidence="10">
    <location>
        <position position="199"/>
    </location>
    <ligand>
        <name>substrate</name>
    </ligand>
</feature>
<dbReference type="SUPFAM" id="SSF51366">
    <property type="entry name" value="Ribulose-phoshate binding barrel"/>
    <property type="match status" value="1"/>
</dbReference>
<sequence>MKKEIKTEERLIVAADYSPKECGGIRGVEAKVMELALSLRGTGVIIKINSILRAVGYDLIKTLHKMGLKVFADLKLVDIPTTMKIDAELLAQVLPDFVTVMCNAGDGVRVFKDTVGPDCEVLGVTVLTSLNDEKCKAIYSCSCEEGVSRFAHIANEAGADGLILSPKEIEIVKRFPGLNLSLNTPGIRPEWSLVENDDQSRVMTPEKAIKNGADRIVIGRPITGAKNPRKAVIWTLNEILKAS</sequence>
<keyword evidence="6 11" id="KW-0665">Pyrimidine biosynthesis</keyword>
<dbReference type="InterPro" id="IPR018089">
    <property type="entry name" value="OMPdecase_AS"/>
</dbReference>
<dbReference type="NCBIfam" id="TIGR01740">
    <property type="entry name" value="pyrF"/>
    <property type="match status" value="1"/>
</dbReference>
<dbReference type="Proteomes" id="UP000034022">
    <property type="component" value="Unassembled WGS sequence"/>
</dbReference>
<feature type="binding site" evidence="10">
    <location>
        <position position="219"/>
    </location>
    <ligand>
        <name>substrate</name>
    </ligand>
</feature>
<dbReference type="PANTHER" id="PTHR32119:SF2">
    <property type="entry name" value="OROTIDINE 5'-PHOSPHATE DECARBOXYLASE"/>
    <property type="match status" value="1"/>
</dbReference>
<dbReference type="InterPro" id="IPR014732">
    <property type="entry name" value="OMPdecase"/>
</dbReference>
<feature type="domain" description="Orotidine 5'-phosphate decarboxylase" evidence="12">
    <location>
        <begin position="10"/>
        <end position="233"/>
    </location>
</feature>
<dbReference type="GO" id="GO:0006207">
    <property type="term" value="P:'de novo' pyrimidine nucleobase biosynthetic process"/>
    <property type="evidence" value="ECO:0007669"/>
    <property type="project" value="InterPro"/>
</dbReference>
<proteinExistence type="inferred from homology"/>
<dbReference type="EMBL" id="LBUU01000016">
    <property type="protein sequence ID" value="KKQ69097.1"/>
    <property type="molecule type" value="Genomic_DNA"/>
</dbReference>
<evidence type="ECO:0000256" key="2">
    <source>
        <dbReference type="ARBA" id="ARBA00004861"/>
    </source>
</evidence>
<evidence type="ECO:0000256" key="1">
    <source>
        <dbReference type="ARBA" id="ARBA00002356"/>
    </source>
</evidence>
<accession>A0A0G0JQV2</accession>
<dbReference type="PROSITE" id="PS00156">
    <property type="entry name" value="OMPDECASE"/>
    <property type="match status" value="1"/>
</dbReference>
<evidence type="ECO:0000313" key="14">
    <source>
        <dbReference type="Proteomes" id="UP000034022"/>
    </source>
</evidence>
<organism evidence="13 14">
    <name type="scientific">Candidatus Falkowbacteria bacterium GW2011_GWE1_38_31</name>
    <dbReference type="NCBI Taxonomy" id="1618638"/>
    <lineage>
        <taxon>Bacteria</taxon>
        <taxon>Candidatus Falkowiibacteriota</taxon>
    </lineage>
</organism>
<dbReference type="Pfam" id="PF00215">
    <property type="entry name" value="OMPdecase"/>
    <property type="match status" value="1"/>
</dbReference>
<protein>
    <recommendedName>
        <fullName evidence="4 11">Orotidine 5'-phosphate decarboxylase</fullName>
        <ecNumber evidence="3 11">4.1.1.23</ecNumber>
    </recommendedName>
</protein>
<evidence type="ECO:0000256" key="9">
    <source>
        <dbReference type="PIRSR" id="PIRSR614732-1"/>
    </source>
</evidence>
<evidence type="ECO:0000256" key="10">
    <source>
        <dbReference type="PIRSR" id="PIRSR614732-2"/>
    </source>
</evidence>
<evidence type="ECO:0000256" key="5">
    <source>
        <dbReference type="ARBA" id="ARBA00022793"/>
    </source>
</evidence>
<evidence type="ECO:0000259" key="12">
    <source>
        <dbReference type="SMART" id="SM00934"/>
    </source>
</evidence>
<dbReference type="PANTHER" id="PTHR32119">
    <property type="entry name" value="OROTIDINE 5'-PHOSPHATE DECARBOXYLASE"/>
    <property type="match status" value="1"/>
</dbReference>
<feature type="binding site" evidence="10">
    <location>
        <position position="188"/>
    </location>
    <ligand>
        <name>substrate</name>
    </ligand>
</feature>
<dbReference type="GO" id="GO:0044205">
    <property type="term" value="P:'de novo' UMP biosynthetic process"/>
    <property type="evidence" value="ECO:0007669"/>
    <property type="project" value="UniProtKB-UniPathway"/>
</dbReference>
<dbReference type="Gene3D" id="3.20.20.70">
    <property type="entry name" value="Aldolase class I"/>
    <property type="match status" value="1"/>
</dbReference>
<feature type="binding site" evidence="10">
    <location>
        <position position="47"/>
    </location>
    <ligand>
        <name>substrate</name>
    </ligand>
</feature>
<evidence type="ECO:0000256" key="6">
    <source>
        <dbReference type="ARBA" id="ARBA00022975"/>
    </source>
</evidence>
<comment type="catalytic activity">
    <reaction evidence="8 11">
        <text>orotidine 5'-phosphate + H(+) = UMP + CO2</text>
        <dbReference type="Rhea" id="RHEA:11596"/>
        <dbReference type="ChEBI" id="CHEBI:15378"/>
        <dbReference type="ChEBI" id="CHEBI:16526"/>
        <dbReference type="ChEBI" id="CHEBI:57538"/>
        <dbReference type="ChEBI" id="CHEBI:57865"/>
        <dbReference type="EC" id="4.1.1.23"/>
    </reaction>
</comment>
<comment type="pathway">
    <text evidence="2 11">Pyrimidine metabolism; UMP biosynthesis via de novo pathway; UMP from orotate: step 2/2.</text>
</comment>
<evidence type="ECO:0000256" key="3">
    <source>
        <dbReference type="ARBA" id="ARBA00012321"/>
    </source>
</evidence>
<feature type="binding site" evidence="10">
    <location>
        <position position="220"/>
    </location>
    <ligand>
        <name>substrate</name>
    </ligand>
</feature>
<feature type="active site" description="For OMPdecase activity" evidence="9">
    <location>
        <position position="75"/>
    </location>
</feature>
<dbReference type="SMART" id="SM00934">
    <property type="entry name" value="OMPdecase"/>
    <property type="match status" value="1"/>
</dbReference>
<evidence type="ECO:0000313" key="13">
    <source>
        <dbReference type="EMBL" id="KKQ69097.1"/>
    </source>
</evidence>
<dbReference type="GO" id="GO:0004590">
    <property type="term" value="F:orotidine-5'-phosphate decarboxylase activity"/>
    <property type="evidence" value="ECO:0007669"/>
    <property type="project" value="UniProtKB-EC"/>
</dbReference>
<dbReference type="InterPro" id="IPR013785">
    <property type="entry name" value="Aldolase_TIM"/>
</dbReference>
<feature type="binding site" evidence="10">
    <location>
        <position position="128"/>
    </location>
    <ligand>
        <name>substrate</name>
    </ligand>
</feature>
<reference evidence="13 14" key="1">
    <citation type="journal article" date="2015" name="Nature">
        <title>rRNA introns, odd ribosomes, and small enigmatic genomes across a large radiation of phyla.</title>
        <authorList>
            <person name="Brown C.T."/>
            <person name="Hug L.A."/>
            <person name="Thomas B.C."/>
            <person name="Sharon I."/>
            <person name="Castelle C.J."/>
            <person name="Singh A."/>
            <person name="Wilkins M.J."/>
            <person name="Williams K.H."/>
            <person name="Banfield J.F."/>
        </authorList>
    </citation>
    <scope>NUCLEOTIDE SEQUENCE [LARGE SCALE GENOMIC DNA]</scope>
</reference>
<comment type="caution">
    <text evidence="13">The sequence shown here is derived from an EMBL/GenBank/DDBJ whole genome shotgun (WGS) entry which is preliminary data.</text>
</comment>
<evidence type="ECO:0000256" key="7">
    <source>
        <dbReference type="ARBA" id="ARBA00023239"/>
    </source>
</evidence>
<evidence type="ECO:0000256" key="8">
    <source>
        <dbReference type="ARBA" id="ARBA00049157"/>
    </source>
</evidence>
<dbReference type="PATRIC" id="fig|1618638.3.peg.1259"/>
<dbReference type="GO" id="GO:0005829">
    <property type="term" value="C:cytosol"/>
    <property type="evidence" value="ECO:0007669"/>
    <property type="project" value="TreeGrafter"/>
</dbReference>
<keyword evidence="7 11" id="KW-0456">Lyase</keyword>
<dbReference type="CDD" id="cd04725">
    <property type="entry name" value="OMP_decarboxylase_like"/>
    <property type="match status" value="1"/>
</dbReference>
<feature type="active site" description="For OMPdecase activity" evidence="9">
    <location>
        <position position="73"/>
    </location>
</feature>
<evidence type="ECO:0000256" key="11">
    <source>
        <dbReference type="RuleBase" id="RU000512"/>
    </source>
</evidence>
<dbReference type="AlphaFoldDB" id="A0A0G0JQV2"/>
<dbReference type="EC" id="4.1.1.23" evidence="3 11"/>
<dbReference type="UniPathway" id="UPA00070">
    <property type="reaction ID" value="UER00120"/>
</dbReference>